<dbReference type="Proteomes" id="UP000016649">
    <property type="component" value="Unassembled WGS sequence"/>
</dbReference>
<dbReference type="RefSeq" id="WP_021687910.1">
    <property type="nucleotide sequence ID" value="NZ_KI260569.1"/>
</dbReference>
<reference evidence="3 4" key="1">
    <citation type="submission" date="2013-08" db="EMBL/GenBank/DDBJ databases">
        <authorList>
            <person name="Weinstock G."/>
            <person name="Sodergren E."/>
            <person name="Wylie T."/>
            <person name="Fulton L."/>
            <person name="Fulton R."/>
            <person name="Fronick C."/>
            <person name="O'Laughlin M."/>
            <person name="Godfrey J."/>
            <person name="Miner T."/>
            <person name="Herter B."/>
            <person name="Appelbaum E."/>
            <person name="Cordes M."/>
            <person name="Lek S."/>
            <person name="Wollam A."/>
            <person name="Pepin K.H."/>
            <person name="Palsikar V.B."/>
            <person name="Mitreva M."/>
            <person name="Wilson R.K."/>
        </authorList>
    </citation>
    <scope>NUCLEOTIDE SEQUENCE [LARGE SCALE GENOMIC DNA]</scope>
    <source>
        <strain evidence="3 4">ATCC 700332</strain>
    </source>
</reference>
<protein>
    <submittedName>
        <fullName evidence="3">DnaJ domain protein</fullName>
    </submittedName>
</protein>
<feature type="region of interest" description="Disordered" evidence="1">
    <location>
        <begin position="19"/>
        <end position="61"/>
    </location>
</feature>
<proteinExistence type="predicted"/>
<dbReference type="Gene3D" id="1.10.287.110">
    <property type="entry name" value="DnaJ domain"/>
    <property type="match status" value="1"/>
</dbReference>
<accession>A0ABN0NX87</accession>
<feature type="compositionally biased region" description="Basic and acidic residues" evidence="1">
    <location>
        <begin position="31"/>
        <end position="51"/>
    </location>
</feature>
<evidence type="ECO:0000313" key="4">
    <source>
        <dbReference type="Proteomes" id="UP000016649"/>
    </source>
</evidence>
<gene>
    <name evidence="3" type="ORF">HMPREF9193_01709</name>
</gene>
<dbReference type="Pfam" id="PF00226">
    <property type="entry name" value="DnaJ"/>
    <property type="match status" value="1"/>
</dbReference>
<comment type="caution">
    <text evidence="3">The sequence shown here is derived from an EMBL/GenBank/DDBJ whole genome shotgun (WGS) entry which is preliminary data.</text>
</comment>
<evidence type="ECO:0000259" key="2">
    <source>
        <dbReference type="PROSITE" id="PS50076"/>
    </source>
</evidence>
<feature type="domain" description="J" evidence="2">
    <location>
        <begin position="71"/>
        <end position="140"/>
    </location>
</feature>
<dbReference type="SUPFAM" id="SSF46565">
    <property type="entry name" value="Chaperone J-domain"/>
    <property type="match status" value="1"/>
</dbReference>
<keyword evidence="4" id="KW-1185">Reference proteome</keyword>
<evidence type="ECO:0000256" key="1">
    <source>
        <dbReference type="SAM" id="MobiDB-lite"/>
    </source>
</evidence>
<organism evidence="3 4">
    <name type="scientific">Treponema lecithinolyticum ATCC 700332</name>
    <dbReference type="NCBI Taxonomy" id="1321815"/>
    <lineage>
        <taxon>Bacteria</taxon>
        <taxon>Pseudomonadati</taxon>
        <taxon>Spirochaetota</taxon>
        <taxon>Spirochaetia</taxon>
        <taxon>Spirochaetales</taxon>
        <taxon>Treponemataceae</taxon>
        <taxon>Treponema</taxon>
    </lineage>
</organism>
<dbReference type="InterPro" id="IPR036869">
    <property type="entry name" value="J_dom_sf"/>
</dbReference>
<dbReference type="InterPro" id="IPR001623">
    <property type="entry name" value="DnaJ_domain"/>
</dbReference>
<name>A0ABN0NX87_TRELE</name>
<evidence type="ECO:0000313" key="3">
    <source>
        <dbReference type="EMBL" id="ERJ92051.1"/>
    </source>
</evidence>
<dbReference type="PROSITE" id="PS50076">
    <property type="entry name" value="DNAJ_2"/>
    <property type="match status" value="1"/>
</dbReference>
<sequence length="140" mass="16428">MDNLFDRFGSVLKDYIDDTELQKQNRAHKTKPADGKPETEQNKTQSKEKVQQRRSRQSFEQHTAVPAYLFEDFKRLGLNAASGENSLENCKKAYKKLLHKYHPDKNALKIQSQYTASEMTKALNTSFKRIEQWFLQTQKK</sequence>
<dbReference type="EMBL" id="AWVH01000039">
    <property type="protein sequence ID" value="ERJ92051.1"/>
    <property type="molecule type" value="Genomic_DNA"/>
</dbReference>